<evidence type="ECO:0000313" key="2">
    <source>
        <dbReference type="Proteomes" id="UP001055879"/>
    </source>
</evidence>
<dbReference type="EMBL" id="CM042063">
    <property type="protein sequence ID" value="KAI3668104.1"/>
    <property type="molecule type" value="Genomic_DNA"/>
</dbReference>
<name>A0ACB8XKB6_ARCLA</name>
<keyword evidence="2" id="KW-1185">Reference proteome</keyword>
<gene>
    <name evidence="1" type="ORF">L6452_43179</name>
</gene>
<protein>
    <submittedName>
        <fullName evidence="1">Uncharacterized protein</fullName>
    </submittedName>
</protein>
<sequence length="412" mass="45614">MAASGLRCIAFAHKQILAEELKHNEDKTLEQEGLTLLGVVGIKDPCRPGVKEAIDTCRAAGVHVMMITGANLSTAKAIATECGILVSNNNNGEDLVAIEGKEFRNYTEEERMNRVDSIRVMARSSPSDKLLMVQCLKKKGHVVAVTGHRANDAPTMKEADVGISMGIQGTEVAKESSDIVILDDNFPSIVKLLSWGRCVFDNIQKLIQFLLPPNLAAFVINFISDACGRGVPLTTVQMLWVNLVMVTFGALALAIQKPTKDLMLQKPPVLGITNIVMWRNLLAQSLFQIVILLIIWFTGRSFFDVNERVNDMIIFNTFILCQLFNLFNSRKLEKMNVFEGVHKNMPFLGIVGLVMVLQVMIMVVFLNIVVADTQKLNMEQWGICIAFAALSLPIGWLVKLIPVPEAPFLSYI</sequence>
<reference evidence="2" key="1">
    <citation type="journal article" date="2022" name="Mol. Ecol. Resour.">
        <title>The genomes of chicory, endive, great burdock and yacon provide insights into Asteraceae palaeo-polyploidization history and plant inulin production.</title>
        <authorList>
            <person name="Fan W."/>
            <person name="Wang S."/>
            <person name="Wang H."/>
            <person name="Wang A."/>
            <person name="Jiang F."/>
            <person name="Liu H."/>
            <person name="Zhao H."/>
            <person name="Xu D."/>
            <person name="Zhang Y."/>
        </authorList>
    </citation>
    <scope>NUCLEOTIDE SEQUENCE [LARGE SCALE GENOMIC DNA]</scope>
    <source>
        <strain evidence="2">cv. Niubang</strain>
    </source>
</reference>
<proteinExistence type="predicted"/>
<accession>A0ACB8XKB6</accession>
<evidence type="ECO:0000313" key="1">
    <source>
        <dbReference type="EMBL" id="KAI3668104.1"/>
    </source>
</evidence>
<reference evidence="1 2" key="2">
    <citation type="journal article" date="2022" name="Mol. Ecol. Resour.">
        <title>The genomes of chicory, endive, great burdock and yacon provide insights into Asteraceae paleo-polyploidization history and plant inulin production.</title>
        <authorList>
            <person name="Fan W."/>
            <person name="Wang S."/>
            <person name="Wang H."/>
            <person name="Wang A."/>
            <person name="Jiang F."/>
            <person name="Liu H."/>
            <person name="Zhao H."/>
            <person name="Xu D."/>
            <person name="Zhang Y."/>
        </authorList>
    </citation>
    <scope>NUCLEOTIDE SEQUENCE [LARGE SCALE GENOMIC DNA]</scope>
    <source>
        <strain evidence="2">cv. Niubang</strain>
    </source>
</reference>
<comment type="caution">
    <text evidence="1">The sequence shown here is derived from an EMBL/GenBank/DDBJ whole genome shotgun (WGS) entry which is preliminary data.</text>
</comment>
<dbReference type="Proteomes" id="UP001055879">
    <property type="component" value="Linkage Group LG17"/>
</dbReference>
<organism evidence="1 2">
    <name type="scientific">Arctium lappa</name>
    <name type="common">Greater burdock</name>
    <name type="synonym">Lappa major</name>
    <dbReference type="NCBI Taxonomy" id="4217"/>
    <lineage>
        <taxon>Eukaryota</taxon>
        <taxon>Viridiplantae</taxon>
        <taxon>Streptophyta</taxon>
        <taxon>Embryophyta</taxon>
        <taxon>Tracheophyta</taxon>
        <taxon>Spermatophyta</taxon>
        <taxon>Magnoliopsida</taxon>
        <taxon>eudicotyledons</taxon>
        <taxon>Gunneridae</taxon>
        <taxon>Pentapetalae</taxon>
        <taxon>asterids</taxon>
        <taxon>campanulids</taxon>
        <taxon>Asterales</taxon>
        <taxon>Asteraceae</taxon>
        <taxon>Carduoideae</taxon>
        <taxon>Cardueae</taxon>
        <taxon>Arctiinae</taxon>
        <taxon>Arctium</taxon>
    </lineage>
</organism>